<proteinExistence type="predicted"/>
<evidence type="ECO:0000313" key="2">
    <source>
        <dbReference type="Proteomes" id="UP001224682"/>
    </source>
</evidence>
<dbReference type="EMBL" id="JAUSUI010000006">
    <property type="protein sequence ID" value="MDQ0304165.1"/>
    <property type="molecule type" value="Genomic_DNA"/>
</dbReference>
<dbReference type="Proteomes" id="UP001224682">
    <property type="component" value="Unassembled WGS sequence"/>
</dbReference>
<reference evidence="1 2" key="1">
    <citation type="submission" date="2023-07" db="EMBL/GenBank/DDBJ databases">
        <title>Genomic Encyclopedia of Type Strains, Phase IV (KMG-IV): sequencing the most valuable type-strain genomes for metagenomic binning, comparative biology and taxonomic classification.</title>
        <authorList>
            <person name="Goeker M."/>
        </authorList>
    </citation>
    <scope>NUCLEOTIDE SEQUENCE [LARGE SCALE GENOMIC DNA]</scope>
    <source>
        <strain evidence="1 2">DSM 2457</strain>
    </source>
</reference>
<evidence type="ECO:0000313" key="1">
    <source>
        <dbReference type="EMBL" id="MDQ0304165.1"/>
    </source>
</evidence>
<gene>
    <name evidence="1" type="ORF">J2S75_003201</name>
</gene>
<accession>A0ABU0BFH6</accession>
<name>A0ABU0BFH6_9HYPH</name>
<sequence>MDISEAEGRAGSEAAKCGIGKTLAMSPPLPALATTPAATATFRRNGVARGGQAPYRSFRFARALRKKIEKTRRRLHARRLCAGINSGIFAVDRAGMLSYNSRPSPSEGVARRMLA</sequence>
<comment type="caution">
    <text evidence="1">The sequence shown here is derived from an EMBL/GenBank/DDBJ whole genome shotgun (WGS) entry which is preliminary data.</text>
</comment>
<keyword evidence="2" id="KW-1185">Reference proteome</keyword>
<organism evidence="1 2">
    <name type="scientific">Ancylobacter polymorphus</name>
    <dbReference type="NCBI Taxonomy" id="223390"/>
    <lineage>
        <taxon>Bacteria</taxon>
        <taxon>Pseudomonadati</taxon>
        <taxon>Pseudomonadota</taxon>
        <taxon>Alphaproteobacteria</taxon>
        <taxon>Hyphomicrobiales</taxon>
        <taxon>Xanthobacteraceae</taxon>
        <taxon>Ancylobacter</taxon>
    </lineage>
</organism>
<protein>
    <submittedName>
        <fullName evidence="1">Uncharacterized protein</fullName>
    </submittedName>
</protein>
<dbReference type="RefSeq" id="WP_307021122.1">
    <property type="nucleotide sequence ID" value="NZ_JAUSUI010000006.1"/>
</dbReference>